<reference evidence="2" key="1">
    <citation type="submission" date="2019-04" db="EMBL/GenBank/DDBJ databases">
        <title>Evolution of Biomass-Degrading Anaerobic Consortia Revealed by Metagenomics.</title>
        <authorList>
            <person name="Peng X."/>
        </authorList>
    </citation>
    <scope>NUCLEOTIDE SEQUENCE</scope>
    <source>
        <strain evidence="2">SIG311</strain>
    </source>
</reference>
<evidence type="ECO:0000313" key="2">
    <source>
        <dbReference type="EMBL" id="MBE5919598.1"/>
    </source>
</evidence>
<feature type="transmembrane region" description="Helical" evidence="1">
    <location>
        <begin position="69"/>
        <end position="86"/>
    </location>
</feature>
<dbReference type="InterPro" id="IPR014509">
    <property type="entry name" value="YjdF-like"/>
</dbReference>
<gene>
    <name evidence="2" type="ORF">E7272_07105</name>
</gene>
<dbReference type="EMBL" id="SVER01000015">
    <property type="protein sequence ID" value="MBE5919598.1"/>
    <property type="molecule type" value="Genomic_DNA"/>
</dbReference>
<feature type="transmembrane region" description="Helical" evidence="1">
    <location>
        <begin position="137"/>
        <end position="157"/>
    </location>
</feature>
<feature type="transmembrane region" description="Helical" evidence="1">
    <location>
        <begin position="46"/>
        <end position="62"/>
    </location>
</feature>
<protein>
    <submittedName>
        <fullName evidence="2">Uncharacterized protein</fullName>
    </submittedName>
</protein>
<dbReference type="Pfam" id="PF09997">
    <property type="entry name" value="DUF2238"/>
    <property type="match status" value="1"/>
</dbReference>
<sequence length="265" mass="30022">MKLIDYKNSLVDSYKKNKRTFTFYLVLRSLVILTLIRCIITKNYESAAICILSLLLFLMPAFLQDKMKIEFPAVFQAIIFGFIYAAEILGEVNHYYVMIPGWDTMLHTMNGFLCAAIGFSLIYLLNRSSKHINLSPFYLTLVAFCFSMTVGVIWEFFEFTMDQLFYLDMQKDFIVKEIGSVTLDPTNSGMLFVINNISDTVINTADGKSYVVSGGYLDIGIIDTMKDLLVNLVGAIAFSIIGYTTLKFSKKSVIADNLMIKPTEN</sequence>
<proteinExistence type="predicted"/>
<evidence type="ECO:0000313" key="3">
    <source>
        <dbReference type="Proteomes" id="UP000766246"/>
    </source>
</evidence>
<dbReference type="Proteomes" id="UP000766246">
    <property type="component" value="Unassembled WGS sequence"/>
</dbReference>
<keyword evidence="1" id="KW-1133">Transmembrane helix</keyword>
<comment type="caution">
    <text evidence="2">The sequence shown here is derived from an EMBL/GenBank/DDBJ whole genome shotgun (WGS) entry which is preliminary data.</text>
</comment>
<organism evidence="2 3">
    <name type="scientific">Pseudobutyrivibrio ruminis</name>
    <dbReference type="NCBI Taxonomy" id="46206"/>
    <lineage>
        <taxon>Bacteria</taxon>
        <taxon>Bacillati</taxon>
        <taxon>Bacillota</taxon>
        <taxon>Clostridia</taxon>
        <taxon>Lachnospirales</taxon>
        <taxon>Lachnospiraceae</taxon>
        <taxon>Pseudobutyrivibrio</taxon>
    </lineage>
</organism>
<evidence type="ECO:0000256" key="1">
    <source>
        <dbReference type="SAM" id="Phobius"/>
    </source>
</evidence>
<dbReference type="AlphaFoldDB" id="A0A927UCI5"/>
<feature type="transmembrane region" description="Helical" evidence="1">
    <location>
        <begin position="228"/>
        <end position="246"/>
    </location>
</feature>
<accession>A0A927UCI5</accession>
<feature type="transmembrane region" description="Helical" evidence="1">
    <location>
        <begin position="21"/>
        <end position="40"/>
    </location>
</feature>
<name>A0A927UCI5_9FIRM</name>
<keyword evidence="1" id="KW-0812">Transmembrane</keyword>
<keyword evidence="1" id="KW-0472">Membrane</keyword>
<feature type="transmembrane region" description="Helical" evidence="1">
    <location>
        <begin position="106"/>
        <end position="125"/>
    </location>
</feature>